<proteinExistence type="predicted"/>
<dbReference type="SUPFAM" id="SSF48498">
    <property type="entry name" value="Tetracyclin repressor-like, C-terminal domain"/>
    <property type="match status" value="1"/>
</dbReference>
<keyword evidence="7" id="KW-1185">Reference proteome</keyword>
<evidence type="ECO:0000313" key="7">
    <source>
        <dbReference type="Proteomes" id="UP000198535"/>
    </source>
</evidence>
<organism evidence="6 7">
    <name type="scientific">Methanolobus profundi</name>
    <dbReference type="NCBI Taxonomy" id="487685"/>
    <lineage>
        <taxon>Archaea</taxon>
        <taxon>Methanobacteriati</taxon>
        <taxon>Methanobacteriota</taxon>
        <taxon>Stenosarchaea group</taxon>
        <taxon>Methanomicrobia</taxon>
        <taxon>Methanosarcinales</taxon>
        <taxon>Methanosarcinaceae</taxon>
        <taxon>Methanolobus</taxon>
    </lineage>
</organism>
<dbReference type="AlphaFoldDB" id="A0A1I4UYV1"/>
<feature type="domain" description="HTH tetR-type" evidence="5">
    <location>
        <begin position="2"/>
        <end position="62"/>
    </location>
</feature>
<dbReference type="InterPro" id="IPR036271">
    <property type="entry name" value="Tet_transcr_reg_TetR-rel_C_sf"/>
</dbReference>
<protein>
    <submittedName>
        <fullName evidence="6">Transcriptional regulator, TetR family</fullName>
    </submittedName>
</protein>
<dbReference type="Pfam" id="PF00440">
    <property type="entry name" value="TetR_N"/>
    <property type="match status" value="1"/>
</dbReference>
<keyword evidence="1" id="KW-0805">Transcription regulation</keyword>
<evidence type="ECO:0000313" key="6">
    <source>
        <dbReference type="EMBL" id="SFM93950.1"/>
    </source>
</evidence>
<dbReference type="PANTHER" id="PTHR47506:SF1">
    <property type="entry name" value="HTH-TYPE TRANSCRIPTIONAL REGULATOR YJDC"/>
    <property type="match status" value="1"/>
</dbReference>
<accession>A0A1I4UYV1</accession>
<reference evidence="7" key="1">
    <citation type="submission" date="2016-10" db="EMBL/GenBank/DDBJ databases">
        <authorList>
            <person name="Varghese N."/>
            <person name="Submissions S."/>
        </authorList>
    </citation>
    <scope>NUCLEOTIDE SEQUENCE [LARGE SCALE GENOMIC DNA]</scope>
    <source>
        <strain evidence="7">Mob M</strain>
    </source>
</reference>
<gene>
    <name evidence="6" type="ORF">SAMN04488696_2943</name>
</gene>
<feature type="DNA-binding region" description="H-T-H motif" evidence="4">
    <location>
        <begin position="25"/>
        <end position="44"/>
    </location>
</feature>
<dbReference type="OrthoDB" id="135877at2157"/>
<dbReference type="PROSITE" id="PS50977">
    <property type="entry name" value="HTH_TETR_2"/>
    <property type="match status" value="1"/>
</dbReference>
<evidence type="ECO:0000256" key="4">
    <source>
        <dbReference type="PROSITE-ProRule" id="PRU00335"/>
    </source>
</evidence>
<evidence type="ECO:0000259" key="5">
    <source>
        <dbReference type="PROSITE" id="PS50977"/>
    </source>
</evidence>
<dbReference type="PANTHER" id="PTHR47506">
    <property type="entry name" value="TRANSCRIPTIONAL REGULATORY PROTEIN"/>
    <property type="match status" value="1"/>
</dbReference>
<keyword evidence="2 4" id="KW-0238">DNA-binding</keyword>
<dbReference type="InterPro" id="IPR001647">
    <property type="entry name" value="HTH_TetR"/>
</dbReference>
<dbReference type="EMBL" id="FOUJ01000009">
    <property type="protein sequence ID" value="SFM93950.1"/>
    <property type="molecule type" value="Genomic_DNA"/>
</dbReference>
<name>A0A1I4UYV1_9EURY</name>
<dbReference type="GO" id="GO:0003677">
    <property type="term" value="F:DNA binding"/>
    <property type="evidence" value="ECO:0007669"/>
    <property type="project" value="UniProtKB-UniRule"/>
</dbReference>
<dbReference type="RefSeq" id="WP_091938268.1">
    <property type="nucleotide sequence ID" value="NZ_FOUJ01000009.1"/>
</dbReference>
<sequence length="189" mass="21538">MNQTQEQILHYARLFLQSRGYNGFSYRDIARKLDIKNAAIHNYYPKKEDLVATLLEESRKEINANFSRVVESGGGGKEQLQSYFDYTFQDYDNGRRICLPGSVIVYHGELPDKVQEQNLLLIDNIIGWFSRALKTGREQGEFNFSGSVDERADLIAGTLLGIRQLSTLKGRDTLVKTITLIKADLGWID</sequence>
<dbReference type="Gene3D" id="1.10.357.10">
    <property type="entry name" value="Tetracycline Repressor, domain 2"/>
    <property type="match status" value="1"/>
</dbReference>
<evidence type="ECO:0000256" key="2">
    <source>
        <dbReference type="ARBA" id="ARBA00023125"/>
    </source>
</evidence>
<keyword evidence="3" id="KW-0804">Transcription</keyword>
<dbReference type="SUPFAM" id="SSF46689">
    <property type="entry name" value="Homeodomain-like"/>
    <property type="match status" value="1"/>
</dbReference>
<dbReference type="InterPro" id="IPR009057">
    <property type="entry name" value="Homeodomain-like_sf"/>
</dbReference>
<evidence type="ECO:0000256" key="1">
    <source>
        <dbReference type="ARBA" id="ARBA00023015"/>
    </source>
</evidence>
<evidence type="ECO:0000256" key="3">
    <source>
        <dbReference type="ARBA" id="ARBA00023163"/>
    </source>
</evidence>
<dbReference type="Proteomes" id="UP000198535">
    <property type="component" value="Unassembled WGS sequence"/>
</dbReference>